<proteinExistence type="predicted"/>
<accession>A0A0P1AZJ3</accession>
<evidence type="ECO:0000256" key="1">
    <source>
        <dbReference type="SAM" id="MobiDB-lite"/>
    </source>
</evidence>
<dbReference type="Proteomes" id="UP000054928">
    <property type="component" value="Unassembled WGS sequence"/>
</dbReference>
<evidence type="ECO:0000313" key="3">
    <source>
        <dbReference type="Proteomes" id="UP000054928"/>
    </source>
</evidence>
<name>A0A0P1AZJ3_PLAHL</name>
<sequence length="79" mass="8672">MNAVLADFQSSLAAAKSTSAYERSRSEFVPSSAADVSGDKVWELPIPRCRACVWRVAQSLTKQDNQSRASRGSRQTSHQ</sequence>
<protein>
    <submittedName>
        <fullName evidence="2">Uncharacterized protein</fullName>
    </submittedName>
</protein>
<dbReference type="RefSeq" id="XP_024583245.1">
    <property type="nucleotide sequence ID" value="XM_024717781.1"/>
</dbReference>
<dbReference type="EMBL" id="CCYD01002371">
    <property type="protein sequence ID" value="CEG46876.1"/>
    <property type="molecule type" value="Genomic_DNA"/>
</dbReference>
<feature type="region of interest" description="Disordered" evidence="1">
    <location>
        <begin position="60"/>
        <end position="79"/>
    </location>
</feature>
<organism evidence="2 3">
    <name type="scientific">Plasmopara halstedii</name>
    <name type="common">Downy mildew of sunflower</name>
    <dbReference type="NCBI Taxonomy" id="4781"/>
    <lineage>
        <taxon>Eukaryota</taxon>
        <taxon>Sar</taxon>
        <taxon>Stramenopiles</taxon>
        <taxon>Oomycota</taxon>
        <taxon>Peronosporomycetes</taxon>
        <taxon>Peronosporales</taxon>
        <taxon>Peronosporaceae</taxon>
        <taxon>Plasmopara</taxon>
    </lineage>
</organism>
<dbReference type="AlphaFoldDB" id="A0A0P1AZJ3"/>
<dbReference type="GeneID" id="36398605"/>
<reference evidence="3" key="1">
    <citation type="submission" date="2014-09" db="EMBL/GenBank/DDBJ databases">
        <authorList>
            <person name="Sharma Rahul"/>
            <person name="Thines Marco"/>
        </authorList>
    </citation>
    <scope>NUCLEOTIDE SEQUENCE [LARGE SCALE GENOMIC DNA]</scope>
</reference>
<keyword evidence="3" id="KW-1185">Reference proteome</keyword>
<evidence type="ECO:0000313" key="2">
    <source>
        <dbReference type="EMBL" id="CEG46876.1"/>
    </source>
</evidence>